<evidence type="ECO:0000313" key="1">
    <source>
        <dbReference type="EMBL" id="KAK7079976.1"/>
    </source>
</evidence>
<name>A0AAN8XC05_HALRR</name>
<evidence type="ECO:0000313" key="2">
    <source>
        <dbReference type="Proteomes" id="UP001381693"/>
    </source>
</evidence>
<sequence>MTCNGATPTERPFNSKNAVCARLCFPVMMMKHVEKCIIQATKGLGCNINGHR</sequence>
<gene>
    <name evidence="1" type="ORF">SK128_012957</name>
</gene>
<comment type="caution">
    <text evidence="1">The sequence shown here is derived from an EMBL/GenBank/DDBJ whole genome shotgun (WGS) entry which is preliminary data.</text>
</comment>
<dbReference type="Proteomes" id="UP001381693">
    <property type="component" value="Unassembled WGS sequence"/>
</dbReference>
<keyword evidence="2" id="KW-1185">Reference proteome</keyword>
<protein>
    <submittedName>
        <fullName evidence="1">Uncharacterized protein</fullName>
    </submittedName>
</protein>
<dbReference type="AlphaFoldDB" id="A0AAN8XC05"/>
<organism evidence="1 2">
    <name type="scientific">Halocaridina rubra</name>
    <name type="common">Hawaiian red shrimp</name>
    <dbReference type="NCBI Taxonomy" id="373956"/>
    <lineage>
        <taxon>Eukaryota</taxon>
        <taxon>Metazoa</taxon>
        <taxon>Ecdysozoa</taxon>
        <taxon>Arthropoda</taxon>
        <taxon>Crustacea</taxon>
        <taxon>Multicrustacea</taxon>
        <taxon>Malacostraca</taxon>
        <taxon>Eumalacostraca</taxon>
        <taxon>Eucarida</taxon>
        <taxon>Decapoda</taxon>
        <taxon>Pleocyemata</taxon>
        <taxon>Caridea</taxon>
        <taxon>Atyoidea</taxon>
        <taxon>Atyidae</taxon>
        <taxon>Halocaridina</taxon>
    </lineage>
</organism>
<dbReference type="EMBL" id="JAXCGZ010006233">
    <property type="protein sequence ID" value="KAK7079976.1"/>
    <property type="molecule type" value="Genomic_DNA"/>
</dbReference>
<proteinExistence type="predicted"/>
<accession>A0AAN8XC05</accession>
<reference evidence="1 2" key="1">
    <citation type="submission" date="2023-11" db="EMBL/GenBank/DDBJ databases">
        <title>Halocaridina rubra genome assembly.</title>
        <authorList>
            <person name="Smith C."/>
        </authorList>
    </citation>
    <scope>NUCLEOTIDE SEQUENCE [LARGE SCALE GENOMIC DNA]</scope>
    <source>
        <strain evidence="1">EP-1</strain>
        <tissue evidence="1">Whole</tissue>
    </source>
</reference>